<accession>A0A418PNX8</accession>
<name>A0A418PNX8_9BACT</name>
<evidence type="ECO:0000259" key="3">
    <source>
        <dbReference type="PROSITE" id="PS51000"/>
    </source>
</evidence>
<dbReference type="RefSeq" id="WP_119479026.1">
    <property type="nucleotide sequence ID" value="NZ_QXML01000009.1"/>
</dbReference>
<dbReference type="AlphaFoldDB" id="A0A418PNX8"/>
<dbReference type="PANTHER" id="PTHR34580:SF1">
    <property type="entry name" value="PROTEIN PAFC"/>
    <property type="match status" value="1"/>
</dbReference>
<dbReference type="Gene3D" id="1.10.10.10">
    <property type="entry name" value="Winged helix-like DNA-binding domain superfamily/Winged helix DNA-binding domain"/>
    <property type="match status" value="1"/>
</dbReference>
<reference evidence="4 5" key="1">
    <citation type="submission" date="2018-09" db="EMBL/GenBank/DDBJ databases">
        <authorList>
            <person name="Wang X."/>
            <person name="Du Z."/>
        </authorList>
    </citation>
    <scope>NUCLEOTIDE SEQUENCE [LARGE SCALE GENOMIC DNA]</scope>
    <source>
        <strain evidence="4 5">N3</strain>
    </source>
</reference>
<dbReference type="SUPFAM" id="SSF46785">
    <property type="entry name" value="Winged helix' DNA-binding domain"/>
    <property type="match status" value="1"/>
</dbReference>
<dbReference type="InterPro" id="IPR026881">
    <property type="entry name" value="WYL_dom"/>
</dbReference>
<protein>
    <submittedName>
        <fullName evidence="4">YafY family transcriptional regulator</fullName>
    </submittedName>
</protein>
<proteinExistence type="predicted"/>
<comment type="caution">
    <text evidence="4">The sequence shown here is derived from an EMBL/GenBank/DDBJ whole genome shotgun (WGS) entry which is preliminary data.</text>
</comment>
<dbReference type="Proteomes" id="UP000283522">
    <property type="component" value="Unassembled WGS sequence"/>
</dbReference>
<dbReference type="PANTHER" id="PTHR34580">
    <property type="match status" value="1"/>
</dbReference>
<dbReference type="EMBL" id="QXML01000009">
    <property type="protein sequence ID" value="RIW13441.1"/>
    <property type="molecule type" value="Genomic_DNA"/>
</dbReference>
<evidence type="ECO:0000313" key="4">
    <source>
        <dbReference type="EMBL" id="RIW13441.1"/>
    </source>
</evidence>
<keyword evidence="2" id="KW-0804">Transcription</keyword>
<dbReference type="OrthoDB" id="9815009at2"/>
<dbReference type="InterPro" id="IPR001034">
    <property type="entry name" value="DeoR_HTH"/>
</dbReference>
<dbReference type="PROSITE" id="PS51000">
    <property type="entry name" value="HTH_DEOR_2"/>
    <property type="match status" value="1"/>
</dbReference>
<dbReference type="InterPro" id="IPR013196">
    <property type="entry name" value="HTH_11"/>
</dbReference>
<keyword evidence="5" id="KW-1185">Reference proteome</keyword>
<evidence type="ECO:0000313" key="5">
    <source>
        <dbReference type="Proteomes" id="UP000283522"/>
    </source>
</evidence>
<organism evidence="4 5">
    <name type="scientific">Algoriphagus lacus</name>
    <dbReference type="NCBI Taxonomy" id="2056311"/>
    <lineage>
        <taxon>Bacteria</taxon>
        <taxon>Pseudomonadati</taxon>
        <taxon>Bacteroidota</taxon>
        <taxon>Cytophagia</taxon>
        <taxon>Cytophagales</taxon>
        <taxon>Cyclobacteriaceae</taxon>
        <taxon>Algoriphagus</taxon>
    </lineage>
</organism>
<dbReference type="Pfam" id="PF13280">
    <property type="entry name" value="WYL"/>
    <property type="match status" value="1"/>
</dbReference>
<dbReference type="Pfam" id="PF08279">
    <property type="entry name" value="HTH_11"/>
    <property type="match status" value="1"/>
</dbReference>
<dbReference type="InterPro" id="IPR036390">
    <property type="entry name" value="WH_DNA-bd_sf"/>
</dbReference>
<evidence type="ECO:0000256" key="1">
    <source>
        <dbReference type="ARBA" id="ARBA00023015"/>
    </source>
</evidence>
<gene>
    <name evidence="4" type="ORF">D0X99_16360</name>
</gene>
<feature type="domain" description="HTH deoR-type" evidence="3">
    <location>
        <begin position="7"/>
        <end position="62"/>
    </location>
</feature>
<dbReference type="InterPro" id="IPR036388">
    <property type="entry name" value="WH-like_DNA-bd_sf"/>
</dbReference>
<evidence type="ECO:0000256" key="2">
    <source>
        <dbReference type="ARBA" id="ARBA00023163"/>
    </source>
</evidence>
<sequence>MNENSKRLVRLTSILVQLQSKSLVTSTDLAKKFGVSNRTIYRDMKALEEAGVPLIVEEGKGYFLMEGYRIFPTMFTESEVNALITAEQLVLKNSDSSFAKEFSEAVSKIKSVFRQGLKEKAEWLSNHIAFIQNPNEGGSFNHLSNLQLAMTNFNCVELIYTNRNEELSQRTVEPFSIYNTKDNWVLVGFCQLRKEFRAFRLDRIKQLNVLSKRFEPHKLTLREYFEMCEN</sequence>
<dbReference type="GO" id="GO:0003700">
    <property type="term" value="F:DNA-binding transcription factor activity"/>
    <property type="evidence" value="ECO:0007669"/>
    <property type="project" value="InterPro"/>
</dbReference>
<dbReference type="PROSITE" id="PS52050">
    <property type="entry name" value="WYL"/>
    <property type="match status" value="1"/>
</dbReference>
<dbReference type="InterPro" id="IPR051534">
    <property type="entry name" value="CBASS_pafABC_assoc_protein"/>
</dbReference>
<keyword evidence="1" id="KW-0805">Transcription regulation</keyword>